<evidence type="ECO:0000256" key="3">
    <source>
        <dbReference type="SAM" id="MobiDB-lite"/>
    </source>
</evidence>
<dbReference type="Pfam" id="PF13385">
    <property type="entry name" value="Laminin_G_3"/>
    <property type="match status" value="1"/>
</dbReference>
<dbReference type="EMBL" id="JAHWXQ010000002">
    <property type="protein sequence ID" value="MBW3365118.1"/>
    <property type="molecule type" value="Genomic_DNA"/>
</dbReference>
<keyword evidence="6" id="KW-1185">Reference proteome</keyword>
<evidence type="ECO:0000256" key="2">
    <source>
        <dbReference type="ARBA" id="ARBA00023157"/>
    </source>
</evidence>
<evidence type="ECO:0000313" key="6">
    <source>
        <dbReference type="Proteomes" id="UP000774935"/>
    </source>
</evidence>
<dbReference type="PANTHER" id="PTHR46682:SF1">
    <property type="entry name" value="ADHESION G-PROTEIN COUPLED RECEPTOR V1"/>
    <property type="match status" value="1"/>
</dbReference>
<evidence type="ECO:0000313" key="5">
    <source>
        <dbReference type="EMBL" id="MBW3365118.1"/>
    </source>
</evidence>
<evidence type="ECO:0000256" key="1">
    <source>
        <dbReference type="ARBA" id="ARBA00022729"/>
    </source>
</evidence>
<dbReference type="Proteomes" id="UP000774935">
    <property type="component" value="Unassembled WGS sequence"/>
</dbReference>
<feature type="region of interest" description="Disordered" evidence="3">
    <location>
        <begin position="62"/>
        <end position="82"/>
    </location>
</feature>
<dbReference type="Gene3D" id="2.60.40.10">
    <property type="entry name" value="Immunoglobulins"/>
    <property type="match status" value="1"/>
</dbReference>
<evidence type="ECO:0000259" key="4">
    <source>
        <dbReference type="PROSITE" id="PS50853"/>
    </source>
</evidence>
<dbReference type="PANTHER" id="PTHR46682">
    <property type="entry name" value="ADHESION G-PROTEIN COUPLED RECEPTOR V1"/>
    <property type="match status" value="1"/>
</dbReference>
<keyword evidence="2" id="KW-1015">Disulfide bond</keyword>
<dbReference type="NCBIfam" id="TIGR04183">
    <property type="entry name" value="Por_Secre_tail"/>
    <property type="match status" value="1"/>
</dbReference>
<dbReference type="CDD" id="cd00063">
    <property type="entry name" value="FN3"/>
    <property type="match status" value="1"/>
</dbReference>
<dbReference type="InterPro" id="IPR036116">
    <property type="entry name" value="FN3_sf"/>
</dbReference>
<dbReference type="InterPro" id="IPR013320">
    <property type="entry name" value="ConA-like_dom_sf"/>
</dbReference>
<name>A0ABS6XCA2_9BACT</name>
<accession>A0ABS6XCA2</accession>
<dbReference type="InterPro" id="IPR026919">
    <property type="entry name" value="ADGRV1"/>
</dbReference>
<sequence length="870" mass="92499">MSKYIQFIFLIVPFFISVNPAYAYTLNHFSHASRSVPELWQNPQDGIPGKAGVVTKAESQAYSKATTPATSENLKNKEKSKEQLAADAGSSAVAAQGFTTLTKLQPVSISTSTGEKPQAKVWKYAGKHWAVLPNASGTFLWRLDGNSWTNVLKLSTKTTSKADCKIVGQVAHILLFQGRSSQIVSVDYLSALGTYQLWSKRTSTVGLYFESGVETATIDIDGTGRMWLASDGASTIHARWSDSPYTNWSAPVTIATGVTSDDIGAVIALPGKIGILWSNQNAKRFGFKTHTDGASPATWSADEIPASQSALNIGNGMADDHLNMSVGADGVLYCGVKTGYDVTGYPEIALLVRRTSGSWDNLYQVAPLGTRPVVILNEALDKVRVVYTSSDTGGPILYRESPTSSIQFGSQMTLLDGGTYNNSTSTKENFTTDIVVLASSSTQAVGVLATDGSSLQTVPAAPVLAAPANQTTNMAVPVSLSWNSSANANSYEAQVSTSSSFSTTAFSQSGITSTAVTVNSLAYNTTYYWRIRAGNEAGVSAWSSVWSFSTGNEVTTPPVSALVGHWKMNEGSGNILTDASGVGNNATITGTPTWISGKDGLALLLSGSNQYATVADNSSLDISNTITLSAWVRPAKVATQYIIKKSSNGTVNGYELSLASSGYVFFRINQASAGDSYRINSTVLYPSDGVTWMHIAATYDGSVIKLYINGTEHASKVLTSKPAISSNSLPLAIGAQSDGVYGFRGAIDDARVYNSALGASEISALRTNSATIVASPSGETKRDAMEKEFIAYPNPISSTATIKFRAAYEGTYSLTLHDMKGGLIHILEDGHATKGEVKYFTLQKSALSKGVYIARLRTPKRVETIKLMVN</sequence>
<dbReference type="PROSITE" id="PS50853">
    <property type="entry name" value="FN3"/>
    <property type="match status" value="1"/>
</dbReference>
<feature type="domain" description="Fibronectin type-III" evidence="4">
    <location>
        <begin position="458"/>
        <end position="559"/>
    </location>
</feature>
<dbReference type="InterPro" id="IPR013783">
    <property type="entry name" value="Ig-like_fold"/>
</dbReference>
<dbReference type="InterPro" id="IPR003961">
    <property type="entry name" value="FN3_dom"/>
</dbReference>
<organism evidence="5 6">
    <name type="scientific">Pontibacter populi</name>
    <dbReference type="NCBI Taxonomy" id="890055"/>
    <lineage>
        <taxon>Bacteria</taxon>
        <taxon>Pseudomonadati</taxon>
        <taxon>Bacteroidota</taxon>
        <taxon>Cytophagia</taxon>
        <taxon>Cytophagales</taxon>
        <taxon>Hymenobacteraceae</taxon>
        <taxon>Pontibacter</taxon>
    </lineage>
</organism>
<dbReference type="SUPFAM" id="SSF49265">
    <property type="entry name" value="Fibronectin type III"/>
    <property type="match status" value="1"/>
</dbReference>
<protein>
    <submittedName>
        <fullName evidence="5">T9SS type A sorting domain-containing protein</fullName>
    </submittedName>
</protein>
<proteinExistence type="predicted"/>
<keyword evidence="1" id="KW-0732">Signal</keyword>
<dbReference type="RefSeq" id="WP_199109641.1">
    <property type="nucleotide sequence ID" value="NZ_JAHWXQ010000002.1"/>
</dbReference>
<gene>
    <name evidence="5" type="ORF">KYK27_08690</name>
</gene>
<dbReference type="InterPro" id="IPR026444">
    <property type="entry name" value="Secre_tail"/>
</dbReference>
<dbReference type="Gene3D" id="2.60.120.200">
    <property type="match status" value="1"/>
</dbReference>
<comment type="caution">
    <text evidence="5">The sequence shown here is derived from an EMBL/GenBank/DDBJ whole genome shotgun (WGS) entry which is preliminary data.</text>
</comment>
<dbReference type="SUPFAM" id="SSF49899">
    <property type="entry name" value="Concanavalin A-like lectins/glucanases"/>
    <property type="match status" value="1"/>
</dbReference>
<dbReference type="SMART" id="SM00560">
    <property type="entry name" value="LamGL"/>
    <property type="match status" value="1"/>
</dbReference>
<dbReference type="InterPro" id="IPR006558">
    <property type="entry name" value="LamG-like"/>
</dbReference>
<reference evidence="5 6" key="1">
    <citation type="submission" date="2021-07" db="EMBL/GenBank/DDBJ databases">
        <authorList>
            <person name="Kim M.K."/>
        </authorList>
    </citation>
    <scope>NUCLEOTIDE SEQUENCE [LARGE SCALE GENOMIC DNA]</scope>
    <source>
        <strain evidence="5 6">HLY7-15</strain>
    </source>
</reference>